<evidence type="ECO:0000256" key="1">
    <source>
        <dbReference type="ARBA" id="ARBA00022801"/>
    </source>
</evidence>
<protein>
    <submittedName>
        <fullName evidence="2">Class F sortase</fullName>
    </submittedName>
</protein>
<dbReference type="Pfam" id="PF04203">
    <property type="entry name" value="Sortase"/>
    <property type="match status" value="1"/>
</dbReference>
<name>A0AAU8DN69_9ACTN</name>
<dbReference type="GO" id="GO:0016787">
    <property type="term" value="F:hydrolase activity"/>
    <property type="evidence" value="ECO:0007669"/>
    <property type="project" value="UniProtKB-KW"/>
</dbReference>
<dbReference type="RefSeq" id="WP_353649054.1">
    <property type="nucleotide sequence ID" value="NZ_CP159218.1"/>
</dbReference>
<dbReference type="InterPro" id="IPR042001">
    <property type="entry name" value="Sortase_F"/>
</dbReference>
<reference evidence="2" key="1">
    <citation type="submission" date="2024-05" db="EMBL/GenBank/DDBJ databases">
        <authorList>
            <person name="Cai S.Y."/>
            <person name="Jin L.M."/>
            <person name="Li H.R."/>
        </authorList>
    </citation>
    <scope>NUCLEOTIDE SEQUENCE</scope>
    <source>
        <strain evidence="2">A5-74</strain>
    </source>
</reference>
<dbReference type="InterPro" id="IPR023365">
    <property type="entry name" value="Sortase_dom-sf"/>
</dbReference>
<dbReference type="EMBL" id="CP159218">
    <property type="protein sequence ID" value="XCG63439.1"/>
    <property type="molecule type" value="Genomic_DNA"/>
</dbReference>
<evidence type="ECO:0000313" key="2">
    <source>
        <dbReference type="EMBL" id="XCG63439.1"/>
    </source>
</evidence>
<keyword evidence="1" id="KW-0378">Hydrolase</keyword>
<sequence>MSVKGPILPESEPTTLTIPAIGVTDSPVLNMSAAADGSIEVPPLDDTKSSGWFNGSPTPGEIGPSILLGHVDSRANGPSVFYKLGDLKPGDEIQVARRDGTVATFKVDGVREYAKDKFPTQVVYGNLDHAGLRLITCGGTFNPSVGHYESNIVAFATLVS</sequence>
<dbReference type="NCBIfam" id="NF033748">
    <property type="entry name" value="class_F_sortase"/>
    <property type="match status" value="1"/>
</dbReference>
<proteinExistence type="predicted"/>
<dbReference type="Gene3D" id="2.40.260.10">
    <property type="entry name" value="Sortase"/>
    <property type="match status" value="1"/>
</dbReference>
<dbReference type="AlphaFoldDB" id="A0AAU8DN69"/>
<accession>A0AAU8DN69</accession>
<dbReference type="SUPFAM" id="SSF63817">
    <property type="entry name" value="Sortase"/>
    <property type="match status" value="1"/>
</dbReference>
<organism evidence="2">
    <name type="scientific">Nakamurella sp. A5-74</name>
    <dbReference type="NCBI Taxonomy" id="3158264"/>
    <lineage>
        <taxon>Bacteria</taxon>
        <taxon>Bacillati</taxon>
        <taxon>Actinomycetota</taxon>
        <taxon>Actinomycetes</taxon>
        <taxon>Nakamurellales</taxon>
        <taxon>Nakamurellaceae</taxon>
        <taxon>Nakamurella</taxon>
    </lineage>
</organism>
<dbReference type="CDD" id="cd05829">
    <property type="entry name" value="Sortase_F"/>
    <property type="match status" value="1"/>
</dbReference>
<gene>
    <name evidence="2" type="ORF">ABLG96_19945</name>
</gene>
<dbReference type="InterPro" id="IPR005754">
    <property type="entry name" value="Sortase"/>
</dbReference>